<dbReference type="Proteomes" id="UP000267536">
    <property type="component" value="Unassembled WGS sequence"/>
</dbReference>
<gene>
    <name evidence="2" type="ORF">EF294_19305</name>
</gene>
<reference evidence="2 3" key="1">
    <citation type="submission" date="2018-11" db="EMBL/GenBank/DDBJ databases">
        <title>Draft genome sequence of Gordonia sp. RS15-1S isolated from rice stems.</title>
        <authorList>
            <person name="Muangham S."/>
        </authorList>
    </citation>
    <scope>NUCLEOTIDE SEQUENCE [LARGE SCALE GENOMIC DNA]</scope>
    <source>
        <strain evidence="2 3">RS15-1S</strain>
    </source>
</reference>
<protein>
    <submittedName>
        <fullName evidence="2">Uncharacterized protein</fullName>
    </submittedName>
</protein>
<dbReference type="AlphaFoldDB" id="A0A3N4G707"/>
<sequence>MRLRSELELLGTLDTTTIEAVCTDPSLAEHLVVACLDEAADADTAAELAETRAEADADDTGRDEGERDHAAEPACFHRQEAAAWRATARVLAGSQRSRDTPPSRPAITTRNVRGVA</sequence>
<feature type="compositionally biased region" description="Polar residues" evidence="1">
    <location>
        <begin position="106"/>
        <end position="116"/>
    </location>
</feature>
<accession>A0A3N4G707</accession>
<name>A0A3N4G707_9ACTN</name>
<feature type="region of interest" description="Disordered" evidence="1">
    <location>
        <begin position="89"/>
        <end position="116"/>
    </location>
</feature>
<organism evidence="2 3">
    <name type="scientific">Gordonia oryzae</name>
    <dbReference type="NCBI Taxonomy" id="2487349"/>
    <lineage>
        <taxon>Bacteria</taxon>
        <taxon>Bacillati</taxon>
        <taxon>Actinomycetota</taxon>
        <taxon>Actinomycetes</taxon>
        <taxon>Mycobacteriales</taxon>
        <taxon>Gordoniaceae</taxon>
        <taxon>Gordonia</taxon>
    </lineage>
</organism>
<keyword evidence="3" id="KW-1185">Reference proteome</keyword>
<dbReference type="RefSeq" id="WP_123932527.1">
    <property type="nucleotide sequence ID" value="NZ_JBPSDP010000019.1"/>
</dbReference>
<comment type="caution">
    <text evidence="2">The sequence shown here is derived from an EMBL/GenBank/DDBJ whole genome shotgun (WGS) entry which is preliminary data.</text>
</comment>
<evidence type="ECO:0000256" key="1">
    <source>
        <dbReference type="SAM" id="MobiDB-lite"/>
    </source>
</evidence>
<evidence type="ECO:0000313" key="2">
    <source>
        <dbReference type="EMBL" id="RPA57187.1"/>
    </source>
</evidence>
<feature type="compositionally biased region" description="Basic and acidic residues" evidence="1">
    <location>
        <begin position="49"/>
        <end position="74"/>
    </location>
</feature>
<feature type="region of interest" description="Disordered" evidence="1">
    <location>
        <begin position="44"/>
        <end position="74"/>
    </location>
</feature>
<dbReference type="EMBL" id="RKMH01000018">
    <property type="protein sequence ID" value="RPA57187.1"/>
    <property type="molecule type" value="Genomic_DNA"/>
</dbReference>
<proteinExistence type="predicted"/>
<evidence type="ECO:0000313" key="3">
    <source>
        <dbReference type="Proteomes" id="UP000267536"/>
    </source>
</evidence>